<organism evidence="13 14">
    <name type="scientific">Aureimonas endophytica</name>
    <dbReference type="NCBI Taxonomy" id="2027858"/>
    <lineage>
        <taxon>Bacteria</taxon>
        <taxon>Pseudomonadati</taxon>
        <taxon>Pseudomonadota</taxon>
        <taxon>Alphaproteobacteria</taxon>
        <taxon>Hyphomicrobiales</taxon>
        <taxon>Aurantimonadaceae</taxon>
        <taxon>Aureimonas</taxon>
    </lineage>
</organism>
<dbReference type="PANTHER" id="PTHR30386">
    <property type="entry name" value="MEMBRANE FUSION SUBUNIT OF EMRAB-TOLC MULTIDRUG EFFLUX PUMP"/>
    <property type="match status" value="1"/>
</dbReference>
<keyword evidence="14" id="KW-1185">Reference proteome</keyword>
<reference evidence="13" key="2">
    <citation type="submission" date="2020-09" db="EMBL/GenBank/DDBJ databases">
        <authorList>
            <person name="Sun Q."/>
            <person name="Zhou Y."/>
        </authorList>
    </citation>
    <scope>NUCLEOTIDE SEQUENCE</scope>
    <source>
        <strain evidence="13">CGMCC 1.15367</strain>
    </source>
</reference>
<dbReference type="NCBIfam" id="TIGR01843">
    <property type="entry name" value="type_I_hlyD"/>
    <property type="match status" value="1"/>
</dbReference>
<dbReference type="EMBL" id="BMIQ01000005">
    <property type="protein sequence ID" value="GGE11768.1"/>
    <property type="molecule type" value="Genomic_DNA"/>
</dbReference>
<comment type="caution">
    <text evidence="13">The sequence shown here is derived from an EMBL/GenBank/DDBJ whole genome shotgun (WGS) entry which is preliminary data.</text>
</comment>
<dbReference type="PANTHER" id="PTHR30386:SF26">
    <property type="entry name" value="TRANSPORT PROTEIN COMB"/>
    <property type="match status" value="1"/>
</dbReference>
<evidence type="ECO:0000313" key="13">
    <source>
        <dbReference type="EMBL" id="GGE11768.1"/>
    </source>
</evidence>
<evidence type="ECO:0000313" key="14">
    <source>
        <dbReference type="Proteomes" id="UP000644699"/>
    </source>
</evidence>
<dbReference type="GO" id="GO:0005886">
    <property type="term" value="C:plasma membrane"/>
    <property type="evidence" value="ECO:0007669"/>
    <property type="project" value="UniProtKB-SubCell"/>
</dbReference>
<gene>
    <name evidence="13" type="ORF">GCM10011390_33590</name>
</gene>
<dbReference type="InterPro" id="IPR050739">
    <property type="entry name" value="MFP"/>
</dbReference>
<evidence type="ECO:0000256" key="2">
    <source>
        <dbReference type="ARBA" id="ARBA00009477"/>
    </source>
</evidence>
<comment type="similarity">
    <text evidence="2 9">Belongs to the membrane fusion protein (MFP) (TC 8.A.1) family.</text>
</comment>
<protein>
    <recommendedName>
        <fullName evidence="9">Membrane fusion protein (MFP) family protein</fullName>
    </recommendedName>
</protein>
<evidence type="ECO:0000256" key="9">
    <source>
        <dbReference type="RuleBase" id="RU365093"/>
    </source>
</evidence>
<dbReference type="Gene3D" id="2.40.50.100">
    <property type="match status" value="1"/>
</dbReference>
<keyword evidence="3 9" id="KW-0813">Transport</keyword>
<keyword evidence="4 9" id="KW-1003">Cell membrane</keyword>
<proteinExistence type="inferred from homology"/>
<dbReference type="RefSeq" id="WP_188910509.1">
    <property type="nucleotide sequence ID" value="NZ_BMIQ01000005.1"/>
</dbReference>
<accession>A0A916ZU74</accession>
<dbReference type="Proteomes" id="UP000644699">
    <property type="component" value="Unassembled WGS sequence"/>
</dbReference>
<evidence type="ECO:0000256" key="3">
    <source>
        <dbReference type="ARBA" id="ARBA00022448"/>
    </source>
</evidence>
<keyword evidence="5 9" id="KW-0997">Cell inner membrane</keyword>
<feature type="coiled-coil region" evidence="10">
    <location>
        <begin position="164"/>
        <end position="212"/>
    </location>
</feature>
<keyword evidence="6" id="KW-0812">Transmembrane</keyword>
<feature type="domain" description="AprE-like long alpha-helical hairpin" evidence="11">
    <location>
        <begin position="115"/>
        <end position="277"/>
    </location>
</feature>
<evidence type="ECO:0000259" key="12">
    <source>
        <dbReference type="Pfam" id="PF26002"/>
    </source>
</evidence>
<dbReference type="Gene3D" id="2.40.30.170">
    <property type="match status" value="1"/>
</dbReference>
<evidence type="ECO:0000256" key="4">
    <source>
        <dbReference type="ARBA" id="ARBA00022475"/>
    </source>
</evidence>
<dbReference type="Pfam" id="PF25994">
    <property type="entry name" value="HH_AprE"/>
    <property type="match status" value="1"/>
</dbReference>
<evidence type="ECO:0000256" key="6">
    <source>
        <dbReference type="ARBA" id="ARBA00022692"/>
    </source>
</evidence>
<keyword evidence="8" id="KW-0472">Membrane</keyword>
<dbReference type="InterPro" id="IPR010129">
    <property type="entry name" value="T1SS_HlyD"/>
</dbReference>
<keyword evidence="7" id="KW-1133">Transmembrane helix</keyword>
<reference evidence="13" key="1">
    <citation type="journal article" date="2014" name="Int. J. Syst. Evol. Microbiol.">
        <title>Complete genome sequence of Corynebacterium casei LMG S-19264T (=DSM 44701T), isolated from a smear-ripened cheese.</title>
        <authorList>
            <consortium name="US DOE Joint Genome Institute (JGI-PGF)"/>
            <person name="Walter F."/>
            <person name="Albersmeier A."/>
            <person name="Kalinowski J."/>
            <person name="Ruckert C."/>
        </authorList>
    </citation>
    <scope>NUCLEOTIDE SEQUENCE</scope>
    <source>
        <strain evidence="13">CGMCC 1.15367</strain>
    </source>
</reference>
<evidence type="ECO:0000256" key="8">
    <source>
        <dbReference type="ARBA" id="ARBA00023136"/>
    </source>
</evidence>
<dbReference type="PRINTS" id="PR01490">
    <property type="entry name" value="RTXTOXIND"/>
</dbReference>
<dbReference type="Pfam" id="PF26002">
    <property type="entry name" value="Beta-barrel_AprE"/>
    <property type="match status" value="1"/>
</dbReference>
<keyword evidence="10" id="KW-0175">Coiled coil</keyword>
<comment type="subcellular location">
    <subcellularLocation>
        <location evidence="1 9">Cell inner membrane</location>
        <topology evidence="1 9">Single-pass membrane protein</topology>
    </subcellularLocation>
</comment>
<sequence length="446" mass="47882">MTLAEVLPKPRARRRAARAAALSQPVLVAETAPQRFLRSVALLAVLGLFGGIGWSALARVHEVSQASGTIVPAGFEQVVQHFEGGIVEKILVRPGDLVAAGAPLFVLDDATTSEDVTVARDQRQGLLARIEALKAETEARDPDFAAFGAGPEVAAARLAFDERRAAQRSQKALLQSQIDQARLQVTAFDAQLKGLEDDRRFAEENLARIGQLIEKGYATASQQAERRKALQDVENDIRVTVEKRGAAAEKVGETEEKLQSVLAGAKSEVAAQLQDLLASRTLVDGDVGKKERRQDRLTVTSPVRGIVKALEITTLGGIARPGQPLATIVPLGETLHAETRVPVAQIGYLKLGMPAHVKVTAFDFTRFGWLEGRVGEISPSSFAEPGEAPFYRVRIDLADARLPFAPEARVIPGMAVAADIVTGDKTVLAYFLSPVLKALGTSFGER</sequence>
<evidence type="ECO:0000256" key="5">
    <source>
        <dbReference type="ARBA" id="ARBA00022519"/>
    </source>
</evidence>
<evidence type="ECO:0000256" key="7">
    <source>
        <dbReference type="ARBA" id="ARBA00022989"/>
    </source>
</evidence>
<evidence type="ECO:0000256" key="10">
    <source>
        <dbReference type="SAM" id="Coils"/>
    </source>
</evidence>
<dbReference type="InterPro" id="IPR058781">
    <property type="entry name" value="HH_AprE-like"/>
</dbReference>
<name>A0A916ZU74_9HYPH</name>
<dbReference type="GO" id="GO:0015031">
    <property type="term" value="P:protein transport"/>
    <property type="evidence" value="ECO:0007669"/>
    <property type="project" value="InterPro"/>
</dbReference>
<evidence type="ECO:0000259" key="11">
    <source>
        <dbReference type="Pfam" id="PF25994"/>
    </source>
</evidence>
<dbReference type="AlphaFoldDB" id="A0A916ZU74"/>
<feature type="domain" description="AprE-like beta-barrel" evidence="12">
    <location>
        <begin position="336"/>
        <end position="423"/>
    </location>
</feature>
<dbReference type="InterPro" id="IPR058982">
    <property type="entry name" value="Beta-barrel_AprE"/>
</dbReference>
<evidence type="ECO:0000256" key="1">
    <source>
        <dbReference type="ARBA" id="ARBA00004377"/>
    </source>
</evidence>